<dbReference type="EMBL" id="CARXXK010000001">
    <property type="protein sequence ID" value="CAI6342833.1"/>
    <property type="molecule type" value="Genomic_DNA"/>
</dbReference>
<dbReference type="AlphaFoldDB" id="A0AAV0VF35"/>
<gene>
    <name evidence="1" type="ORF">MEUPH1_LOCUS175</name>
</gene>
<evidence type="ECO:0000313" key="1">
    <source>
        <dbReference type="EMBL" id="CAI6342833.1"/>
    </source>
</evidence>
<name>A0AAV0VF35_9HEMI</name>
<reference evidence="1 2" key="1">
    <citation type="submission" date="2023-01" db="EMBL/GenBank/DDBJ databases">
        <authorList>
            <person name="Whitehead M."/>
        </authorList>
    </citation>
    <scope>NUCLEOTIDE SEQUENCE [LARGE SCALE GENOMIC DNA]</scope>
</reference>
<organism evidence="1 2">
    <name type="scientific">Macrosiphum euphorbiae</name>
    <name type="common">potato aphid</name>
    <dbReference type="NCBI Taxonomy" id="13131"/>
    <lineage>
        <taxon>Eukaryota</taxon>
        <taxon>Metazoa</taxon>
        <taxon>Ecdysozoa</taxon>
        <taxon>Arthropoda</taxon>
        <taxon>Hexapoda</taxon>
        <taxon>Insecta</taxon>
        <taxon>Pterygota</taxon>
        <taxon>Neoptera</taxon>
        <taxon>Paraneoptera</taxon>
        <taxon>Hemiptera</taxon>
        <taxon>Sternorrhyncha</taxon>
        <taxon>Aphidomorpha</taxon>
        <taxon>Aphidoidea</taxon>
        <taxon>Aphididae</taxon>
        <taxon>Macrosiphini</taxon>
        <taxon>Macrosiphum</taxon>
    </lineage>
</organism>
<evidence type="ECO:0000313" key="2">
    <source>
        <dbReference type="Proteomes" id="UP001160148"/>
    </source>
</evidence>
<protein>
    <submittedName>
        <fullName evidence="1">Uncharacterized protein</fullName>
    </submittedName>
</protein>
<dbReference type="Proteomes" id="UP001160148">
    <property type="component" value="Unassembled WGS sequence"/>
</dbReference>
<accession>A0AAV0VF35</accession>
<proteinExistence type="predicted"/>
<sequence>MQQQISLCGVYFESLFDYMEQRSSKERWGLLASSMGLLVKGRALPIDMFFLTPPVAIIAPTRLSIGH</sequence>
<keyword evidence="2" id="KW-1185">Reference proteome</keyword>
<comment type="caution">
    <text evidence="1">The sequence shown here is derived from an EMBL/GenBank/DDBJ whole genome shotgun (WGS) entry which is preliminary data.</text>
</comment>